<gene>
    <name evidence="6" type="ORF">MEDL_3897</name>
</gene>
<dbReference type="PROSITE" id="PS50016">
    <property type="entry name" value="ZF_PHD_2"/>
    <property type="match status" value="1"/>
</dbReference>
<name>A0A8S3PZY8_MYTED</name>
<dbReference type="Pfam" id="PF00628">
    <property type="entry name" value="PHD"/>
    <property type="match status" value="1"/>
</dbReference>
<keyword evidence="2 4" id="KW-0863">Zinc-finger</keyword>
<dbReference type="CDD" id="cd15489">
    <property type="entry name" value="PHD_SF"/>
    <property type="match status" value="1"/>
</dbReference>
<organism evidence="6 7">
    <name type="scientific">Mytilus edulis</name>
    <name type="common">Blue mussel</name>
    <dbReference type="NCBI Taxonomy" id="6550"/>
    <lineage>
        <taxon>Eukaryota</taxon>
        <taxon>Metazoa</taxon>
        <taxon>Spiralia</taxon>
        <taxon>Lophotrochozoa</taxon>
        <taxon>Mollusca</taxon>
        <taxon>Bivalvia</taxon>
        <taxon>Autobranchia</taxon>
        <taxon>Pteriomorphia</taxon>
        <taxon>Mytilida</taxon>
        <taxon>Mytiloidea</taxon>
        <taxon>Mytilidae</taxon>
        <taxon>Mytilinae</taxon>
        <taxon>Mytilus</taxon>
    </lineage>
</organism>
<dbReference type="InterPro" id="IPR001965">
    <property type="entry name" value="Znf_PHD"/>
</dbReference>
<dbReference type="SMART" id="SM00249">
    <property type="entry name" value="PHD"/>
    <property type="match status" value="1"/>
</dbReference>
<dbReference type="InterPro" id="IPR051077">
    <property type="entry name" value="Ca-dependent_lectin"/>
</dbReference>
<dbReference type="GO" id="GO:0005615">
    <property type="term" value="C:extracellular space"/>
    <property type="evidence" value="ECO:0007669"/>
    <property type="project" value="TreeGrafter"/>
</dbReference>
<dbReference type="AlphaFoldDB" id="A0A8S3PZY8"/>
<evidence type="ECO:0000313" key="6">
    <source>
        <dbReference type="EMBL" id="CAG2188487.1"/>
    </source>
</evidence>
<keyword evidence="3" id="KW-0862">Zinc</keyword>
<comment type="caution">
    <text evidence="6">The sequence shown here is derived from an EMBL/GenBank/DDBJ whole genome shotgun (WGS) entry which is preliminary data.</text>
</comment>
<dbReference type="PROSITE" id="PS01359">
    <property type="entry name" value="ZF_PHD_1"/>
    <property type="match status" value="1"/>
</dbReference>
<reference evidence="6" key="1">
    <citation type="submission" date="2021-03" db="EMBL/GenBank/DDBJ databases">
        <authorList>
            <person name="Bekaert M."/>
        </authorList>
    </citation>
    <scope>NUCLEOTIDE SEQUENCE</scope>
</reference>
<dbReference type="GO" id="GO:0008270">
    <property type="term" value="F:zinc ion binding"/>
    <property type="evidence" value="ECO:0007669"/>
    <property type="project" value="UniProtKB-KW"/>
</dbReference>
<protein>
    <recommendedName>
        <fullName evidence="5">PHD-type domain-containing protein</fullName>
    </recommendedName>
</protein>
<evidence type="ECO:0000256" key="3">
    <source>
        <dbReference type="ARBA" id="ARBA00022833"/>
    </source>
</evidence>
<dbReference type="InterPro" id="IPR019786">
    <property type="entry name" value="Zinc_finger_PHD-type_CS"/>
</dbReference>
<evidence type="ECO:0000256" key="4">
    <source>
        <dbReference type="PROSITE-ProRule" id="PRU00146"/>
    </source>
</evidence>
<keyword evidence="7" id="KW-1185">Reference proteome</keyword>
<dbReference type="PANTHER" id="PTHR24024:SF18">
    <property type="entry name" value="SHORT-CHAIN COLLAGEN C4-LIKE"/>
    <property type="match status" value="1"/>
</dbReference>
<keyword evidence="1" id="KW-0479">Metal-binding</keyword>
<dbReference type="InterPro" id="IPR019787">
    <property type="entry name" value="Znf_PHD-finger"/>
</dbReference>
<dbReference type="PANTHER" id="PTHR24024">
    <property type="entry name" value="PULMONARY SURFACTANT-ASSOCIATED PROTEIN A"/>
    <property type="match status" value="1"/>
</dbReference>
<proteinExistence type="predicted"/>
<evidence type="ECO:0000256" key="1">
    <source>
        <dbReference type="ARBA" id="ARBA00022723"/>
    </source>
</evidence>
<evidence type="ECO:0000256" key="2">
    <source>
        <dbReference type="ARBA" id="ARBA00022771"/>
    </source>
</evidence>
<dbReference type="Proteomes" id="UP000683360">
    <property type="component" value="Unassembled WGS sequence"/>
</dbReference>
<evidence type="ECO:0000259" key="5">
    <source>
        <dbReference type="PROSITE" id="PS50016"/>
    </source>
</evidence>
<evidence type="ECO:0000313" key="7">
    <source>
        <dbReference type="Proteomes" id="UP000683360"/>
    </source>
</evidence>
<dbReference type="Gene3D" id="3.30.40.10">
    <property type="entry name" value="Zinc/RING finger domain, C3HC4 (zinc finger)"/>
    <property type="match status" value="1"/>
</dbReference>
<dbReference type="InterPro" id="IPR011011">
    <property type="entry name" value="Znf_FYVE_PHD"/>
</dbReference>
<sequence length="302" mass="33352">MYTGGGHTYVRWGRTTCPSISGTKLVYSGYTGGGMYHHPGRPAEPVCLPTNPNFVKTSGTNVAFIYGAEYENNFFASNSVHQDVPCSVCHVQFGTTIMIPGKTRCHKGWKLQYKGNLAAGHSGHGGASTYLCVDFNQQYMHGGSADKNGYLLFDVVGQCGSLPCPPYHNGYPLTIFSTKQGNLIDWFVGSDLAKNAVNNNILITEEQVEARPELLTASCLDSIVNIDLIKKYCQKDAWEAIKSVYKEKKKNPIYICNICTHDADSKEASVMCSSCLEWQHLSCARLKQLPKAKNWFCNNCKC</sequence>
<dbReference type="SUPFAM" id="SSF57903">
    <property type="entry name" value="FYVE/PHD zinc finger"/>
    <property type="match status" value="1"/>
</dbReference>
<accession>A0A8S3PZY8</accession>
<feature type="domain" description="PHD-type" evidence="5">
    <location>
        <begin position="253"/>
        <end position="302"/>
    </location>
</feature>
<dbReference type="EMBL" id="CAJPWZ010000244">
    <property type="protein sequence ID" value="CAG2188487.1"/>
    <property type="molecule type" value="Genomic_DNA"/>
</dbReference>
<dbReference type="OrthoDB" id="10220265at2759"/>
<dbReference type="InterPro" id="IPR013083">
    <property type="entry name" value="Znf_RING/FYVE/PHD"/>
</dbReference>